<proteinExistence type="predicted"/>
<accession>A0A0N7LYV5</accession>
<organism evidence="5 6">
    <name type="scientific">Tritonibacter multivorans</name>
    <dbReference type="NCBI Taxonomy" id="928856"/>
    <lineage>
        <taxon>Bacteria</taxon>
        <taxon>Pseudomonadati</taxon>
        <taxon>Pseudomonadota</taxon>
        <taxon>Alphaproteobacteria</taxon>
        <taxon>Rhodobacterales</taxon>
        <taxon>Paracoccaceae</taxon>
        <taxon>Tritonibacter</taxon>
    </lineage>
</organism>
<dbReference type="GO" id="GO:0006355">
    <property type="term" value="P:regulation of DNA-templated transcription"/>
    <property type="evidence" value="ECO:0007669"/>
    <property type="project" value="InterPro"/>
</dbReference>
<keyword evidence="3" id="KW-0804">Transcription</keyword>
<keyword evidence="1" id="KW-0805">Transcription regulation</keyword>
<dbReference type="InterPro" id="IPR036693">
    <property type="entry name" value="TF_LuxR_autoind-bd_dom_sf"/>
</dbReference>
<dbReference type="SUPFAM" id="SSF46894">
    <property type="entry name" value="C-terminal effector domain of the bipartite response regulators"/>
    <property type="match status" value="1"/>
</dbReference>
<evidence type="ECO:0000313" key="5">
    <source>
        <dbReference type="EMBL" id="CUH75921.1"/>
    </source>
</evidence>
<dbReference type="InterPro" id="IPR000792">
    <property type="entry name" value="Tscrpt_reg_LuxR_C"/>
</dbReference>
<dbReference type="OrthoDB" id="9803630at2"/>
<evidence type="ECO:0000313" key="6">
    <source>
        <dbReference type="Proteomes" id="UP000052022"/>
    </source>
</evidence>
<dbReference type="InterPro" id="IPR005143">
    <property type="entry name" value="TF_LuxR_autoind-bd_dom"/>
</dbReference>
<reference evidence="5 6" key="1">
    <citation type="submission" date="2015-09" db="EMBL/GenBank/DDBJ databases">
        <authorList>
            <consortium name="Swine Surveillance"/>
        </authorList>
    </citation>
    <scope>NUCLEOTIDE SEQUENCE [LARGE SCALE GENOMIC DNA]</scope>
    <source>
        <strain evidence="5 6">CECT 7557</strain>
    </source>
</reference>
<dbReference type="AlphaFoldDB" id="A0A0N7LYV5"/>
<evidence type="ECO:0000256" key="3">
    <source>
        <dbReference type="ARBA" id="ARBA00023163"/>
    </source>
</evidence>
<keyword evidence="6" id="KW-1185">Reference proteome</keyword>
<sequence length="248" mass="27171">MARDDVAEPDGLDGILAQIERLTDLSDVPGVLHAIQNHFELAHVAYLWIDKLGGRHKLTSLGDDWKTRYIERDYFRADPVLTGCFSAIDPVDWRDLNWSGRLSAAYRRDAMSHGVGRQGYSVPLRGPGGQYAVLSVTSDWAEPVWDAFKDASGRDLILLGHYLNRVVLELSTEPDRAGDAMEGQALSPRELASLALLAEGKSRAKAAEALDISEHTLRVYIETARKKLGAQNTTHAVAKAVATGLIAL</sequence>
<dbReference type="RefSeq" id="WP_058288742.1">
    <property type="nucleotide sequence ID" value="NZ_CYSD01000012.1"/>
</dbReference>
<feature type="domain" description="HTH luxR-type" evidence="4">
    <location>
        <begin position="179"/>
        <end position="244"/>
    </location>
</feature>
<dbReference type="GO" id="GO:0003677">
    <property type="term" value="F:DNA binding"/>
    <property type="evidence" value="ECO:0007669"/>
    <property type="project" value="UniProtKB-KW"/>
</dbReference>
<dbReference type="Pfam" id="PF00196">
    <property type="entry name" value="GerE"/>
    <property type="match status" value="1"/>
</dbReference>
<dbReference type="EMBL" id="CYSD01000012">
    <property type="protein sequence ID" value="CUH75921.1"/>
    <property type="molecule type" value="Genomic_DNA"/>
</dbReference>
<dbReference type="STRING" id="928856.SAMN04488049_103160"/>
<dbReference type="Gene3D" id="1.10.10.10">
    <property type="entry name" value="Winged helix-like DNA-binding domain superfamily/Winged helix DNA-binding domain"/>
    <property type="match status" value="1"/>
</dbReference>
<dbReference type="PANTHER" id="PTHR44688:SF16">
    <property type="entry name" value="DNA-BINDING TRANSCRIPTIONAL ACTIVATOR DEVR_DOSR"/>
    <property type="match status" value="1"/>
</dbReference>
<evidence type="ECO:0000256" key="2">
    <source>
        <dbReference type="ARBA" id="ARBA00023125"/>
    </source>
</evidence>
<dbReference type="InterPro" id="IPR016032">
    <property type="entry name" value="Sig_transdc_resp-reg_C-effctor"/>
</dbReference>
<name>A0A0N7LYV5_9RHOB</name>
<dbReference type="PRINTS" id="PR00038">
    <property type="entry name" value="HTHLUXR"/>
</dbReference>
<dbReference type="CDD" id="cd06170">
    <property type="entry name" value="LuxR_C_like"/>
    <property type="match status" value="1"/>
</dbReference>
<dbReference type="InterPro" id="IPR036388">
    <property type="entry name" value="WH-like_DNA-bd_sf"/>
</dbReference>
<gene>
    <name evidence="5" type="primary">traR</name>
    <name evidence="5" type="ORF">TRM7557_00622</name>
</gene>
<dbReference type="SUPFAM" id="SSF75516">
    <property type="entry name" value="Pheromone-binding domain of LuxR-like quorum-sensing transcription factors"/>
    <property type="match status" value="1"/>
</dbReference>
<dbReference type="SMART" id="SM00421">
    <property type="entry name" value="HTH_LUXR"/>
    <property type="match status" value="1"/>
</dbReference>
<keyword evidence="2" id="KW-0238">DNA-binding</keyword>
<evidence type="ECO:0000256" key="1">
    <source>
        <dbReference type="ARBA" id="ARBA00023015"/>
    </source>
</evidence>
<dbReference type="Proteomes" id="UP000052022">
    <property type="component" value="Unassembled WGS sequence"/>
</dbReference>
<dbReference type="Gene3D" id="3.30.450.80">
    <property type="entry name" value="Transcription factor LuxR-like, autoinducer-binding domain"/>
    <property type="match status" value="1"/>
</dbReference>
<evidence type="ECO:0000259" key="4">
    <source>
        <dbReference type="PROSITE" id="PS50043"/>
    </source>
</evidence>
<dbReference type="Pfam" id="PF03472">
    <property type="entry name" value="Autoind_bind"/>
    <property type="match status" value="1"/>
</dbReference>
<dbReference type="PROSITE" id="PS50043">
    <property type="entry name" value="HTH_LUXR_2"/>
    <property type="match status" value="1"/>
</dbReference>
<protein>
    <submittedName>
        <fullName evidence="5">Putative transcriptional activator protein TraR</fullName>
    </submittedName>
</protein>
<dbReference type="PANTHER" id="PTHR44688">
    <property type="entry name" value="DNA-BINDING TRANSCRIPTIONAL ACTIVATOR DEVR_DOSR"/>
    <property type="match status" value="1"/>
</dbReference>